<dbReference type="SUPFAM" id="SSF50249">
    <property type="entry name" value="Nucleic acid-binding proteins"/>
    <property type="match status" value="1"/>
</dbReference>
<dbReference type="Pfam" id="PF01588">
    <property type="entry name" value="tRNA_bind"/>
    <property type="match status" value="1"/>
</dbReference>
<keyword evidence="2" id="KW-0694">RNA-binding</keyword>
<evidence type="ECO:0000259" key="5">
    <source>
        <dbReference type="Pfam" id="PF01588"/>
    </source>
</evidence>
<feature type="coiled-coil region" evidence="3">
    <location>
        <begin position="6"/>
        <end position="59"/>
    </location>
</feature>
<dbReference type="EMBL" id="KQ461195">
    <property type="protein sequence ID" value="KPJ06798.1"/>
    <property type="molecule type" value="Genomic_DNA"/>
</dbReference>
<feature type="domain" description="TRNA-binding" evidence="5">
    <location>
        <begin position="78"/>
        <end position="164"/>
    </location>
</feature>
<dbReference type="Gene3D" id="2.40.50.140">
    <property type="entry name" value="Nucleic acid-binding proteins"/>
    <property type="match status" value="1"/>
</dbReference>
<evidence type="ECO:0000313" key="6">
    <source>
        <dbReference type="EMBL" id="KPJ06798.1"/>
    </source>
</evidence>
<proteinExistence type="predicted"/>
<dbReference type="PANTHER" id="PTHR11586">
    <property type="entry name" value="TRNA-AMINOACYLATION COFACTOR ARC1 FAMILY MEMBER"/>
    <property type="match status" value="1"/>
</dbReference>
<feature type="region of interest" description="Disordered" evidence="4">
    <location>
        <begin position="93"/>
        <end position="130"/>
    </location>
</feature>
<dbReference type="Proteomes" id="UP000053240">
    <property type="component" value="Unassembled WGS sequence"/>
</dbReference>
<accession>A0A194QMN6</accession>
<dbReference type="STRING" id="76193.A0A194QMN6"/>
<protein>
    <submittedName>
        <fullName evidence="6">Aminoacyl tRNA synthase complex-interacting multifunctional protein 1</fullName>
    </submittedName>
</protein>
<dbReference type="InParanoid" id="A0A194QMN6"/>
<dbReference type="InterPro" id="IPR002547">
    <property type="entry name" value="tRNA-bd_dom"/>
</dbReference>
<keyword evidence="7" id="KW-1185">Reference proteome</keyword>
<evidence type="ECO:0000256" key="3">
    <source>
        <dbReference type="SAM" id="Coils"/>
    </source>
</evidence>
<evidence type="ECO:0000313" key="7">
    <source>
        <dbReference type="Proteomes" id="UP000053240"/>
    </source>
</evidence>
<dbReference type="PANTHER" id="PTHR11586:SF33">
    <property type="entry name" value="AMINOACYL TRNA SYNTHASE COMPLEX-INTERACTING MULTIFUNCTIONAL PROTEIN 1"/>
    <property type="match status" value="1"/>
</dbReference>
<dbReference type="InterPro" id="IPR051270">
    <property type="entry name" value="Tyrosine-tRNA_ligase_regulator"/>
</dbReference>
<evidence type="ECO:0000256" key="4">
    <source>
        <dbReference type="SAM" id="MobiDB-lite"/>
    </source>
</evidence>
<keyword evidence="1" id="KW-0820">tRNA-binding</keyword>
<reference evidence="6 7" key="1">
    <citation type="journal article" date="2015" name="Nat. Commun.">
        <title>Outbred genome sequencing and CRISPR/Cas9 gene editing in butterflies.</title>
        <authorList>
            <person name="Li X."/>
            <person name="Fan D."/>
            <person name="Zhang W."/>
            <person name="Liu G."/>
            <person name="Zhang L."/>
            <person name="Zhao L."/>
            <person name="Fang X."/>
            <person name="Chen L."/>
            <person name="Dong Y."/>
            <person name="Chen Y."/>
            <person name="Ding Y."/>
            <person name="Zhao R."/>
            <person name="Feng M."/>
            <person name="Zhu Y."/>
            <person name="Feng Y."/>
            <person name="Jiang X."/>
            <person name="Zhu D."/>
            <person name="Xiang H."/>
            <person name="Feng X."/>
            <person name="Li S."/>
            <person name="Wang J."/>
            <person name="Zhang G."/>
            <person name="Kronforst M.R."/>
            <person name="Wang W."/>
        </authorList>
    </citation>
    <scope>NUCLEOTIDE SEQUENCE [LARGE SCALE GENOMIC DNA]</scope>
    <source>
        <strain evidence="6">Ya'a_city_454_Pm</strain>
        <tissue evidence="6">Whole body</tissue>
    </source>
</reference>
<name>A0A194QMN6_PAPMA</name>
<dbReference type="InterPro" id="IPR012340">
    <property type="entry name" value="NA-bd_OB-fold"/>
</dbReference>
<dbReference type="GO" id="GO:0000049">
    <property type="term" value="F:tRNA binding"/>
    <property type="evidence" value="ECO:0007669"/>
    <property type="project" value="UniProtKB-KW"/>
</dbReference>
<keyword evidence="3" id="KW-0175">Coiled coil</keyword>
<sequence length="172" mass="19079">MLNKISSNILANAETAEKRLADLRRKVEDIKKFKVEEKIQELIKENSVLSEKIIQAKNELIKLEISHGKKQYSVPSKEITKSNVVSICIEKPQDKSSEVENAQPTAPKKEKNSVKKIKEKVNPNPSTDNIIDMRGVTSEAMVMCASSPEKVEVLNPPSDAIPGEDLALLCQG</sequence>
<gene>
    <name evidence="6" type="ORF">RR48_11845</name>
</gene>
<evidence type="ECO:0000256" key="2">
    <source>
        <dbReference type="ARBA" id="ARBA00022884"/>
    </source>
</evidence>
<evidence type="ECO:0000256" key="1">
    <source>
        <dbReference type="ARBA" id="ARBA00022555"/>
    </source>
</evidence>
<organism evidence="6 7">
    <name type="scientific">Papilio machaon</name>
    <name type="common">Old World swallowtail butterfly</name>
    <dbReference type="NCBI Taxonomy" id="76193"/>
    <lineage>
        <taxon>Eukaryota</taxon>
        <taxon>Metazoa</taxon>
        <taxon>Ecdysozoa</taxon>
        <taxon>Arthropoda</taxon>
        <taxon>Hexapoda</taxon>
        <taxon>Insecta</taxon>
        <taxon>Pterygota</taxon>
        <taxon>Neoptera</taxon>
        <taxon>Endopterygota</taxon>
        <taxon>Lepidoptera</taxon>
        <taxon>Glossata</taxon>
        <taxon>Ditrysia</taxon>
        <taxon>Papilionoidea</taxon>
        <taxon>Papilionidae</taxon>
        <taxon>Papilioninae</taxon>
        <taxon>Papilio</taxon>
    </lineage>
</organism>
<dbReference type="AlphaFoldDB" id="A0A194QMN6"/>